<gene>
    <name evidence="1" type="ORF">Hs30E_00160</name>
</gene>
<evidence type="ECO:0000313" key="1">
    <source>
        <dbReference type="EMBL" id="GFH41465.1"/>
    </source>
</evidence>
<name>A0A6A0B9S8_9LACT</name>
<protein>
    <submittedName>
        <fullName evidence="1">Uncharacterized protein</fullName>
    </submittedName>
</protein>
<reference evidence="1 2" key="1">
    <citation type="submission" date="2020-02" db="EMBL/GenBank/DDBJ databases">
        <title>Draft genome sequence of Lactococcus sp. Hs30E4-3.</title>
        <authorList>
            <person name="Noda S."/>
            <person name="Yuki M."/>
            <person name="Ohkuma M."/>
        </authorList>
    </citation>
    <scope>NUCLEOTIDE SEQUENCE [LARGE SCALE GENOMIC DNA]</scope>
    <source>
        <strain evidence="1 2">Hs30E4-3</strain>
    </source>
</reference>
<accession>A0A6A0B9S8</accession>
<dbReference type="InterPro" id="IPR025014">
    <property type="entry name" value="DUF3958"/>
</dbReference>
<comment type="caution">
    <text evidence="1">The sequence shown here is derived from an EMBL/GenBank/DDBJ whole genome shotgun (WGS) entry which is preliminary data.</text>
</comment>
<keyword evidence="2" id="KW-1185">Reference proteome</keyword>
<dbReference type="AlphaFoldDB" id="A0A6A0B9S8"/>
<dbReference type="EMBL" id="BLLI01000001">
    <property type="protein sequence ID" value="GFH41465.1"/>
    <property type="molecule type" value="Genomic_DNA"/>
</dbReference>
<proteinExistence type="predicted"/>
<evidence type="ECO:0000313" key="2">
    <source>
        <dbReference type="Proteomes" id="UP000480303"/>
    </source>
</evidence>
<organism evidence="1 2">
    <name type="scientific">Pseudolactococcus hodotermopsidis</name>
    <dbReference type="NCBI Taxonomy" id="2709157"/>
    <lineage>
        <taxon>Bacteria</taxon>
        <taxon>Bacillati</taxon>
        <taxon>Bacillota</taxon>
        <taxon>Bacilli</taxon>
        <taxon>Lactobacillales</taxon>
        <taxon>Streptococcaceae</taxon>
        <taxon>Pseudolactococcus</taxon>
    </lineage>
</organism>
<sequence>MDEWEELYVKERYLQQQEENLANENRHIEFVTDDFQDYHYQEQQFFTELSEKFYHNDSVLSNFMNGKLSDVSYKTNRFLSNLEETYEEIQSKRQQISYDIEELSYERQKLSFD</sequence>
<dbReference type="Pfam" id="PF13125">
    <property type="entry name" value="DUF3958"/>
    <property type="match status" value="1"/>
</dbReference>
<dbReference type="RefSeq" id="WP_172206973.1">
    <property type="nucleotide sequence ID" value="NZ_BLLI01000001.1"/>
</dbReference>
<dbReference type="Proteomes" id="UP000480303">
    <property type="component" value="Unassembled WGS sequence"/>
</dbReference>